<keyword evidence="4" id="KW-1185">Reference proteome</keyword>
<dbReference type="Gene3D" id="3.40.640.10">
    <property type="entry name" value="Type I PLP-dependent aspartate aminotransferase-like (Major domain)"/>
    <property type="match status" value="1"/>
</dbReference>
<dbReference type="OrthoDB" id="9801052at2"/>
<keyword evidence="2" id="KW-0663">Pyridoxal phosphate</keyword>
<dbReference type="RefSeq" id="WP_147447973.1">
    <property type="nucleotide sequence ID" value="NZ_RBIL01000002.1"/>
</dbReference>
<comment type="cofactor">
    <cofactor evidence="1">
        <name>pyridoxal 5'-phosphate</name>
        <dbReference type="ChEBI" id="CHEBI:597326"/>
    </cofactor>
</comment>
<evidence type="ECO:0000313" key="4">
    <source>
        <dbReference type="Proteomes" id="UP000278962"/>
    </source>
</evidence>
<evidence type="ECO:0000256" key="1">
    <source>
        <dbReference type="ARBA" id="ARBA00001933"/>
    </source>
</evidence>
<name>A0A660L299_9ACTN</name>
<dbReference type="InterPro" id="IPR049704">
    <property type="entry name" value="Aminotrans_3_PPA_site"/>
</dbReference>
<dbReference type="InterPro" id="IPR015422">
    <property type="entry name" value="PyrdxlP-dep_Trfase_small"/>
</dbReference>
<dbReference type="AlphaFoldDB" id="A0A660L299"/>
<keyword evidence="3" id="KW-0808">Transferase</keyword>
<sequence>MPSAALRNVLSRPEGVGARDPHSAGMLEAAVDATLVCRFNDLEDVRETLTRHVEDVAAIIVEPVAHNSPGLLPRPGFLEGLRQLCHQTGTLLIFDEVITGFRHHIGGYQAVSGVMPDLTTMGKAIANGFPLAAVGGRREYMERYTTTADGDVHYGGTYNGNAAAVEAGLATIELLEDGSVHEHLFKLGDRMRTGLAEVAARVGVPAVVGGFGSLFVLCFMDGPLETYEDVLRNDDALFGRYRRELIKRGVFEMPESLGRSHIGAAHTTDDVDRSLEAAEEALRAAVDALARA</sequence>
<dbReference type="InterPro" id="IPR015421">
    <property type="entry name" value="PyrdxlP-dep_Trfase_major"/>
</dbReference>
<dbReference type="Proteomes" id="UP000278962">
    <property type="component" value="Unassembled WGS sequence"/>
</dbReference>
<dbReference type="GO" id="GO:0008483">
    <property type="term" value="F:transaminase activity"/>
    <property type="evidence" value="ECO:0007669"/>
    <property type="project" value="UniProtKB-KW"/>
</dbReference>
<comment type="caution">
    <text evidence="3">The sequence shown here is derived from an EMBL/GenBank/DDBJ whole genome shotgun (WGS) entry which is preliminary data.</text>
</comment>
<dbReference type="GO" id="GO:0030170">
    <property type="term" value="F:pyridoxal phosphate binding"/>
    <property type="evidence" value="ECO:0007669"/>
    <property type="project" value="InterPro"/>
</dbReference>
<gene>
    <name evidence="3" type="ORF">C8N24_5032</name>
</gene>
<evidence type="ECO:0000313" key="3">
    <source>
        <dbReference type="EMBL" id="RKQ87012.1"/>
    </source>
</evidence>
<dbReference type="Pfam" id="PF00202">
    <property type="entry name" value="Aminotran_3"/>
    <property type="match status" value="1"/>
</dbReference>
<dbReference type="InterPro" id="IPR005814">
    <property type="entry name" value="Aminotrans_3"/>
</dbReference>
<dbReference type="Gene3D" id="3.90.1150.10">
    <property type="entry name" value="Aspartate Aminotransferase, domain 1"/>
    <property type="match status" value="1"/>
</dbReference>
<dbReference type="PANTHER" id="PTHR43713:SF3">
    <property type="entry name" value="GLUTAMATE-1-SEMIALDEHYDE 2,1-AMINOMUTASE 1, CHLOROPLASTIC-RELATED"/>
    <property type="match status" value="1"/>
</dbReference>
<dbReference type="EMBL" id="RBIL01000002">
    <property type="protein sequence ID" value="RKQ87012.1"/>
    <property type="molecule type" value="Genomic_DNA"/>
</dbReference>
<dbReference type="PANTHER" id="PTHR43713">
    <property type="entry name" value="GLUTAMATE-1-SEMIALDEHYDE 2,1-AMINOMUTASE"/>
    <property type="match status" value="1"/>
</dbReference>
<proteinExistence type="predicted"/>
<reference evidence="3 4" key="1">
    <citation type="submission" date="2018-10" db="EMBL/GenBank/DDBJ databases">
        <title>Genomic Encyclopedia of Archaeal and Bacterial Type Strains, Phase II (KMG-II): from individual species to whole genera.</title>
        <authorList>
            <person name="Goeker M."/>
        </authorList>
    </citation>
    <scope>NUCLEOTIDE SEQUENCE [LARGE SCALE GENOMIC DNA]</scope>
    <source>
        <strain evidence="3 4">DSM 14954</strain>
    </source>
</reference>
<dbReference type="SUPFAM" id="SSF53383">
    <property type="entry name" value="PLP-dependent transferases"/>
    <property type="match status" value="1"/>
</dbReference>
<keyword evidence="3" id="KW-0032">Aminotransferase</keyword>
<evidence type="ECO:0000256" key="2">
    <source>
        <dbReference type="ARBA" id="ARBA00022898"/>
    </source>
</evidence>
<organism evidence="3 4">
    <name type="scientific">Solirubrobacter pauli</name>
    <dbReference type="NCBI Taxonomy" id="166793"/>
    <lineage>
        <taxon>Bacteria</taxon>
        <taxon>Bacillati</taxon>
        <taxon>Actinomycetota</taxon>
        <taxon>Thermoleophilia</taxon>
        <taxon>Solirubrobacterales</taxon>
        <taxon>Solirubrobacteraceae</taxon>
        <taxon>Solirubrobacter</taxon>
    </lineage>
</organism>
<accession>A0A660L299</accession>
<dbReference type="InterPro" id="IPR015424">
    <property type="entry name" value="PyrdxlP-dep_Trfase"/>
</dbReference>
<protein>
    <submittedName>
        <fullName evidence="3">Aminotransferase class III</fullName>
    </submittedName>
</protein>
<dbReference type="PROSITE" id="PS00600">
    <property type="entry name" value="AA_TRANSFER_CLASS_3"/>
    <property type="match status" value="1"/>
</dbReference>